<evidence type="ECO:0000259" key="1">
    <source>
        <dbReference type="Pfam" id="PF18198"/>
    </source>
</evidence>
<dbReference type="GO" id="GO:0030286">
    <property type="term" value="C:dynein complex"/>
    <property type="evidence" value="ECO:0007669"/>
    <property type="project" value="InterPro"/>
</dbReference>
<name>A0A8S3JTI9_9BILA</name>
<feature type="non-terminal residue" evidence="2">
    <location>
        <position position="1"/>
    </location>
</feature>
<comment type="caution">
    <text evidence="2">The sequence shown here is derived from an EMBL/GenBank/DDBJ whole genome shotgun (WGS) entry which is preliminary data.</text>
</comment>
<gene>
    <name evidence="2" type="ORF">SMN809_LOCUS82539</name>
</gene>
<dbReference type="EMBL" id="CAJOBI010352074">
    <property type="protein sequence ID" value="CAF5221808.1"/>
    <property type="molecule type" value="Genomic_DNA"/>
</dbReference>
<dbReference type="AlphaFoldDB" id="A0A8S3JTI9"/>
<feature type="domain" description="Dynein heavy chain AAA lid" evidence="1">
    <location>
        <begin position="1"/>
        <end position="80"/>
    </location>
</feature>
<dbReference type="InterPro" id="IPR042219">
    <property type="entry name" value="AAA_lid_11_sf"/>
</dbReference>
<dbReference type="GO" id="GO:0007018">
    <property type="term" value="P:microtubule-based movement"/>
    <property type="evidence" value="ECO:0007669"/>
    <property type="project" value="InterPro"/>
</dbReference>
<protein>
    <recommendedName>
        <fullName evidence="1">Dynein heavy chain AAA lid domain-containing protein</fullName>
    </recommendedName>
</protein>
<dbReference type="PANTHER" id="PTHR22878">
    <property type="entry name" value="DYNEIN HEAVY CHAIN 6, AXONEMAL-LIKE-RELATED"/>
    <property type="match status" value="1"/>
</dbReference>
<dbReference type="GO" id="GO:0051959">
    <property type="term" value="F:dynein light intermediate chain binding"/>
    <property type="evidence" value="ECO:0007669"/>
    <property type="project" value="InterPro"/>
</dbReference>
<proteinExistence type="predicted"/>
<dbReference type="Proteomes" id="UP000676336">
    <property type="component" value="Unassembled WGS sequence"/>
</dbReference>
<reference evidence="2" key="1">
    <citation type="submission" date="2021-02" db="EMBL/GenBank/DDBJ databases">
        <authorList>
            <person name="Nowell W R."/>
        </authorList>
    </citation>
    <scope>NUCLEOTIDE SEQUENCE</scope>
</reference>
<organism evidence="2 3">
    <name type="scientific">Rotaria magnacalcarata</name>
    <dbReference type="NCBI Taxonomy" id="392030"/>
    <lineage>
        <taxon>Eukaryota</taxon>
        <taxon>Metazoa</taxon>
        <taxon>Spiralia</taxon>
        <taxon>Gnathifera</taxon>
        <taxon>Rotifera</taxon>
        <taxon>Eurotatoria</taxon>
        <taxon>Bdelloidea</taxon>
        <taxon>Philodinida</taxon>
        <taxon>Philodinidae</taxon>
        <taxon>Rotaria</taxon>
    </lineage>
</organism>
<dbReference type="PANTHER" id="PTHR22878:SF71">
    <property type="entry name" value="DYNEIN, AXONEMAL, HEAVY CHAIN 3"/>
    <property type="match status" value="1"/>
</dbReference>
<dbReference type="Gene3D" id="1.10.8.720">
    <property type="entry name" value="Region D6 of dynein motor"/>
    <property type="match status" value="1"/>
</dbReference>
<evidence type="ECO:0000313" key="3">
    <source>
        <dbReference type="Proteomes" id="UP000676336"/>
    </source>
</evidence>
<dbReference type="GO" id="GO:0045505">
    <property type="term" value="F:dynein intermediate chain binding"/>
    <property type="evidence" value="ECO:0007669"/>
    <property type="project" value="InterPro"/>
</dbReference>
<dbReference type="InterPro" id="IPR026983">
    <property type="entry name" value="DHC"/>
</dbReference>
<accession>A0A8S3JTI9</accession>
<dbReference type="InterPro" id="IPR041658">
    <property type="entry name" value="AAA_lid_11"/>
</dbReference>
<sequence length="84" mass="10007">ERRQFGPLGWNIPYFFDESDLRISLRQLQMFLNDYEDLPLEAILYLFGECNYGGRVTDDKDRRLLMSLLSVCINADVVYMDKYQ</sequence>
<dbReference type="Pfam" id="PF18198">
    <property type="entry name" value="AAA_lid_11"/>
    <property type="match status" value="1"/>
</dbReference>
<evidence type="ECO:0000313" key="2">
    <source>
        <dbReference type="EMBL" id="CAF5221808.1"/>
    </source>
</evidence>